<protein>
    <recommendedName>
        <fullName evidence="8">Proteasome subunit beta</fullName>
    </recommendedName>
</protein>
<evidence type="ECO:0000313" key="9">
    <source>
        <dbReference type="EMBL" id="CEM20373.1"/>
    </source>
</evidence>
<comment type="subcellular location">
    <subcellularLocation>
        <location evidence="8">Cytoplasm</location>
    </subcellularLocation>
    <subcellularLocation>
        <location evidence="8">Nucleus</location>
    </subcellularLocation>
</comment>
<comment type="function">
    <text evidence="8">Component of the proteasome, a multicatalytic proteinase complex which is characterized by its ability to cleave peptides with Arg, Phe, Tyr, Leu, and Glu adjacent to the leaving group at neutral or slightly basic pH. The proteasome has an ATP-dependent proteolytic activity.</text>
</comment>
<dbReference type="PhylomeDB" id="A0A0G4FYS5"/>
<dbReference type="VEuPathDB" id="CryptoDB:Vbra_1393"/>
<keyword evidence="3" id="KW-0645">Protease</keyword>
<dbReference type="CDD" id="cd03762">
    <property type="entry name" value="proteasome_beta_type_6"/>
    <property type="match status" value="1"/>
</dbReference>
<keyword evidence="10" id="KW-1185">Reference proteome</keyword>
<evidence type="ECO:0000256" key="4">
    <source>
        <dbReference type="ARBA" id="ARBA00022698"/>
    </source>
</evidence>
<dbReference type="InterPro" id="IPR023333">
    <property type="entry name" value="Proteasome_suB-type"/>
</dbReference>
<dbReference type="GO" id="GO:0051603">
    <property type="term" value="P:proteolysis involved in protein catabolic process"/>
    <property type="evidence" value="ECO:0007669"/>
    <property type="project" value="InterPro"/>
</dbReference>
<evidence type="ECO:0000256" key="8">
    <source>
        <dbReference type="RuleBase" id="RU004203"/>
    </source>
</evidence>
<evidence type="ECO:0000313" key="10">
    <source>
        <dbReference type="Proteomes" id="UP000041254"/>
    </source>
</evidence>
<sequence length="229" mass="24084">MASGTLSAPAPPFVMGVPSAACSRADEVGTGTTILAVSYKGGVVLAADTRTSAGAYVVNRASRKISKVHDKIYVCRSGSAADTQALTQFVKYYLNIHSLELGELPSVNTAATLFQSFHYDYKDMLMSGLIVAGWDGKRGGQIYSLPIGGSKIKVNVTAGGSGSVYISGLIDALYKEDMTKEEAQQLALKLLSHAMARDASSGGMVRMTTISEDGVEETTFEGDKLPTPA</sequence>
<feature type="active site" description="Nucleophile" evidence="7">
    <location>
        <position position="32"/>
    </location>
</feature>
<comment type="catalytic activity">
    <reaction evidence="1">
        <text>Cleavage of peptide bonds with very broad specificity.</text>
        <dbReference type="EC" id="3.4.25.1"/>
    </reaction>
</comment>
<dbReference type="OrthoDB" id="7854943at2759"/>
<dbReference type="GO" id="GO:0004298">
    <property type="term" value="F:threonine-type endopeptidase activity"/>
    <property type="evidence" value="ECO:0007669"/>
    <property type="project" value="UniProtKB-KW"/>
</dbReference>
<keyword evidence="2 8" id="KW-0963">Cytoplasm</keyword>
<comment type="similarity">
    <text evidence="8">Belongs to the peptidase T1B family.</text>
</comment>
<dbReference type="Pfam" id="PF00227">
    <property type="entry name" value="Proteasome"/>
    <property type="match status" value="1"/>
</dbReference>
<dbReference type="Gene3D" id="3.60.20.10">
    <property type="entry name" value="Glutamine Phosphoribosylpyrophosphate, subunit 1, domain 1"/>
    <property type="match status" value="1"/>
</dbReference>
<evidence type="ECO:0000256" key="1">
    <source>
        <dbReference type="ARBA" id="ARBA00001198"/>
    </source>
</evidence>
<evidence type="ECO:0000256" key="6">
    <source>
        <dbReference type="ARBA" id="ARBA00022942"/>
    </source>
</evidence>
<dbReference type="STRING" id="1169540.A0A0G4FYS5"/>
<dbReference type="Proteomes" id="UP000041254">
    <property type="component" value="Unassembled WGS sequence"/>
</dbReference>
<dbReference type="InterPro" id="IPR001353">
    <property type="entry name" value="Proteasome_sua/b"/>
</dbReference>
<dbReference type="PANTHER" id="PTHR32194:SF0">
    <property type="entry name" value="ATP-DEPENDENT PROTEASE SUBUNIT HSLV"/>
    <property type="match status" value="1"/>
</dbReference>
<evidence type="ECO:0000256" key="3">
    <source>
        <dbReference type="ARBA" id="ARBA00022670"/>
    </source>
</evidence>
<dbReference type="AlphaFoldDB" id="A0A0G4FYS5"/>
<keyword evidence="5" id="KW-0378">Hydrolase</keyword>
<dbReference type="PRINTS" id="PR00141">
    <property type="entry name" value="PROTEASOME"/>
</dbReference>
<dbReference type="FunCoup" id="A0A0G4FYS5">
    <property type="interactions" value="481"/>
</dbReference>
<dbReference type="SUPFAM" id="SSF56235">
    <property type="entry name" value="N-terminal nucleophile aminohydrolases (Ntn hydrolases)"/>
    <property type="match status" value="1"/>
</dbReference>
<keyword evidence="4" id="KW-0888">Threonine protease</keyword>
<evidence type="ECO:0000256" key="2">
    <source>
        <dbReference type="ARBA" id="ARBA00022490"/>
    </source>
</evidence>
<dbReference type="PROSITE" id="PS51476">
    <property type="entry name" value="PROTEASOME_BETA_2"/>
    <property type="match status" value="1"/>
</dbReference>
<dbReference type="PANTHER" id="PTHR32194">
    <property type="entry name" value="METALLOPROTEASE TLDD"/>
    <property type="match status" value="1"/>
</dbReference>
<proteinExistence type="inferred from homology"/>
<dbReference type="OMA" id="TFIYGYC"/>
<accession>A0A0G4FYS5</accession>
<gene>
    <name evidence="9" type="ORF">Vbra_1393</name>
</gene>
<dbReference type="InterPro" id="IPR016050">
    <property type="entry name" value="Proteasome_bsu_CS"/>
</dbReference>
<evidence type="ECO:0000256" key="5">
    <source>
        <dbReference type="ARBA" id="ARBA00022801"/>
    </source>
</evidence>
<dbReference type="GO" id="GO:0019774">
    <property type="term" value="C:proteasome core complex, beta-subunit complex"/>
    <property type="evidence" value="ECO:0007669"/>
    <property type="project" value="UniProtKB-ARBA"/>
</dbReference>
<dbReference type="InParanoid" id="A0A0G4FYS5"/>
<dbReference type="EMBL" id="CDMY01000526">
    <property type="protein sequence ID" value="CEM20373.1"/>
    <property type="molecule type" value="Genomic_DNA"/>
</dbReference>
<comment type="subunit">
    <text evidence="8">Component of the proteasome complex.</text>
</comment>
<keyword evidence="6 8" id="KW-0647">Proteasome</keyword>
<dbReference type="GO" id="GO:0005737">
    <property type="term" value="C:cytoplasm"/>
    <property type="evidence" value="ECO:0007669"/>
    <property type="project" value="UniProtKB-SubCell"/>
</dbReference>
<dbReference type="GO" id="GO:0005634">
    <property type="term" value="C:nucleus"/>
    <property type="evidence" value="ECO:0007669"/>
    <property type="project" value="UniProtKB-SubCell"/>
</dbReference>
<dbReference type="InterPro" id="IPR029055">
    <property type="entry name" value="Ntn_hydrolases_N"/>
</dbReference>
<keyword evidence="8" id="KW-0539">Nucleus</keyword>
<dbReference type="PROSITE" id="PS00854">
    <property type="entry name" value="PROTEASOME_BETA_1"/>
    <property type="match status" value="1"/>
</dbReference>
<dbReference type="InterPro" id="IPR000243">
    <property type="entry name" value="Pept_T1A_subB"/>
</dbReference>
<name>A0A0G4FYS5_VITBC</name>
<reference evidence="9 10" key="1">
    <citation type="submission" date="2014-11" db="EMBL/GenBank/DDBJ databases">
        <authorList>
            <person name="Zhu J."/>
            <person name="Qi W."/>
            <person name="Song R."/>
        </authorList>
    </citation>
    <scope>NUCLEOTIDE SEQUENCE [LARGE SCALE GENOMIC DNA]</scope>
</reference>
<evidence type="ECO:0000256" key="7">
    <source>
        <dbReference type="PIRSR" id="PIRSR600243-1"/>
    </source>
</evidence>
<organism evidence="9 10">
    <name type="scientific">Vitrella brassicaformis (strain CCMP3155)</name>
    <dbReference type="NCBI Taxonomy" id="1169540"/>
    <lineage>
        <taxon>Eukaryota</taxon>
        <taxon>Sar</taxon>
        <taxon>Alveolata</taxon>
        <taxon>Colpodellida</taxon>
        <taxon>Vitrellaceae</taxon>
        <taxon>Vitrella</taxon>
    </lineage>
</organism>